<reference evidence="4" key="1">
    <citation type="journal article" date="2019" name="Int. J. Syst. Evol. Microbiol.">
        <title>The Global Catalogue of Microorganisms (GCM) 10K type strain sequencing project: providing services to taxonomists for standard genome sequencing and annotation.</title>
        <authorList>
            <consortium name="The Broad Institute Genomics Platform"/>
            <consortium name="The Broad Institute Genome Sequencing Center for Infectious Disease"/>
            <person name="Wu L."/>
            <person name="Ma J."/>
        </authorList>
    </citation>
    <scope>NUCLEOTIDE SEQUENCE [LARGE SCALE GENOMIC DNA]</scope>
    <source>
        <strain evidence="4">CGMCC 4.7466</strain>
    </source>
</reference>
<comment type="caution">
    <text evidence="3">The sequence shown here is derived from an EMBL/GenBank/DDBJ whole genome shotgun (WGS) entry which is preliminary data.</text>
</comment>
<organism evidence="3 4">
    <name type="scientific">Negadavirga shengliensis</name>
    <dbReference type="NCBI Taxonomy" id="1389218"/>
    <lineage>
        <taxon>Bacteria</taxon>
        <taxon>Pseudomonadati</taxon>
        <taxon>Bacteroidota</taxon>
        <taxon>Cytophagia</taxon>
        <taxon>Cytophagales</taxon>
        <taxon>Cyclobacteriaceae</taxon>
        <taxon>Negadavirga</taxon>
    </lineage>
</organism>
<proteinExistence type="predicted"/>
<evidence type="ECO:0000259" key="2">
    <source>
        <dbReference type="Pfam" id="PF00881"/>
    </source>
</evidence>
<evidence type="ECO:0000313" key="3">
    <source>
        <dbReference type="EMBL" id="MFC4870668.1"/>
    </source>
</evidence>
<feature type="region of interest" description="Disordered" evidence="1">
    <location>
        <begin position="103"/>
        <end position="124"/>
    </location>
</feature>
<dbReference type="Gene3D" id="3.40.109.10">
    <property type="entry name" value="NADH Oxidase"/>
    <property type="match status" value="1"/>
</dbReference>
<keyword evidence="4" id="KW-1185">Reference proteome</keyword>
<protein>
    <submittedName>
        <fullName evidence="3">Nitroreductase family protein</fullName>
    </submittedName>
</protein>
<dbReference type="InterPro" id="IPR029479">
    <property type="entry name" value="Nitroreductase"/>
</dbReference>
<dbReference type="SUPFAM" id="SSF55469">
    <property type="entry name" value="FMN-dependent nitroreductase-like"/>
    <property type="match status" value="1"/>
</dbReference>
<dbReference type="Proteomes" id="UP001595818">
    <property type="component" value="Unassembled WGS sequence"/>
</dbReference>
<dbReference type="EMBL" id="JBHSJJ010000002">
    <property type="protein sequence ID" value="MFC4870668.1"/>
    <property type="molecule type" value="Genomic_DNA"/>
</dbReference>
<dbReference type="RefSeq" id="WP_377061427.1">
    <property type="nucleotide sequence ID" value="NZ_JBHSJJ010000002.1"/>
</dbReference>
<accession>A0ABV9SWE4</accession>
<evidence type="ECO:0000313" key="4">
    <source>
        <dbReference type="Proteomes" id="UP001595818"/>
    </source>
</evidence>
<feature type="domain" description="Nitroreductase" evidence="2">
    <location>
        <begin position="16"/>
        <end position="72"/>
    </location>
</feature>
<gene>
    <name evidence="3" type="ORF">ACFPFU_03150</name>
</gene>
<name>A0ABV9SWE4_9BACT</name>
<sequence length="124" mass="14318">MLLDLYEPMGKEWQENRCVKQAYISFTLALAAAAEQKVDVTPMEGFDNTKMDEFLGLEELQLKSVVIMPIGYREEANDWLLNLKKWRTPKDEFVTEYPDKDKWKSELSIPGSGKTSVGMPRQLK</sequence>
<dbReference type="Pfam" id="PF00881">
    <property type="entry name" value="Nitroreductase"/>
    <property type="match status" value="1"/>
</dbReference>
<evidence type="ECO:0000256" key="1">
    <source>
        <dbReference type="SAM" id="MobiDB-lite"/>
    </source>
</evidence>
<dbReference type="InterPro" id="IPR000415">
    <property type="entry name" value="Nitroreductase-like"/>
</dbReference>